<protein>
    <recommendedName>
        <fullName evidence="3">ADP-ribosylation/crystallin J1</fullName>
    </recommendedName>
</protein>
<name>A0A326UCM5_THEHA</name>
<evidence type="ECO:0000313" key="2">
    <source>
        <dbReference type="Proteomes" id="UP000248806"/>
    </source>
</evidence>
<comment type="caution">
    <text evidence="1">The sequence shown here is derived from an EMBL/GenBank/DDBJ whole genome shotgun (WGS) entry which is preliminary data.</text>
</comment>
<dbReference type="Proteomes" id="UP000248806">
    <property type="component" value="Unassembled WGS sequence"/>
</dbReference>
<gene>
    <name evidence="1" type="ORF">EI42_01082</name>
</gene>
<dbReference type="AlphaFoldDB" id="A0A326UCM5"/>
<dbReference type="OrthoDB" id="883590at2"/>
<accession>A0A326UCM5</accession>
<reference evidence="1 2" key="1">
    <citation type="submission" date="2018-06" db="EMBL/GenBank/DDBJ databases">
        <title>Genomic Encyclopedia of Archaeal and Bacterial Type Strains, Phase II (KMG-II): from individual species to whole genera.</title>
        <authorList>
            <person name="Goeker M."/>
        </authorList>
    </citation>
    <scope>NUCLEOTIDE SEQUENCE [LARGE SCALE GENOMIC DNA]</scope>
    <source>
        <strain evidence="1 2">ATCC BAA-1881</strain>
    </source>
</reference>
<evidence type="ECO:0008006" key="3">
    <source>
        <dbReference type="Google" id="ProtNLM"/>
    </source>
</evidence>
<dbReference type="RefSeq" id="WP_111319639.1">
    <property type="nucleotide sequence ID" value="NZ_BIFX01000001.1"/>
</dbReference>
<sequence>MDDTTVLFRPVGSEELKLIRESGYAAFPPRLFWQPIFYPVLSEEYATRIARDWNARDGNAGYVTRFAVKTGFLQRYEIHTVGSAIHQEYWIPAEELDEFNRNIVGKIEVIAEFHAP</sequence>
<evidence type="ECO:0000313" key="1">
    <source>
        <dbReference type="EMBL" id="PZW34245.1"/>
    </source>
</evidence>
<proteinExistence type="predicted"/>
<dbReference type="EMBL" id="QKUF01000002">
    <property type="protein sequence ID" value="PZW34245.1"/>
    <property type="molecule type" value="Genomic_DNA"/>
</dbReference>
<keyword evidence="2" id="KW-1185">Reference proteome</keyword>
<organism evidence="1 2">
    <name type="scientific">Thermosporothrix hazakensis</name>
    <dbReference type="NCBI Taxonomy" id="644383"/>
    <lineage>
        <taxon>Bacteria</taxon>
        <taxon>Bacillati</taxon>
        <taxon>Chloroflexota</taxon>
        <taxon>Ktedonobacteria</taxon>
        <taxon>Ktedonobacterales</taxon>
        <taxon>Thermosporotrichaceae</taxon>
        <taxon>Thermosporothrix</taxon>
    </lineage>
</organism>